<feature type="domain" description="Methyltransferase type 11" evidence="1">
    <location>
        <begin position="43"/>
        <end position="130"/>
    </location>
</feature>
<dbReference type="InterPro" id="IPR013216">
    <property type="entry name" value="Methyltransf_11"/>
</dbReference>
<name>A0A841IX90_9SPHN</name>
<dbReference type="GO" id="GO:0032259">
    <property type="term" value="P:methylation"/>
    <property type="evidence" value="ECO:0007669"/>
    <property type="project" value="UniProtKB-KW"/>
</dbReference>
<gene>
    <name evidence="2" type="ORF">FHS92_001276</name>
</gene>
<dbReference type="RefSeq" id="WP_184078565.1">
    <property type="nucleotide sequence ID" value="NZ_JACIJP010000001.1"/>
</dbReference>
<proteinExistence type="predicted"/>
<dbReference type="InterPro" id="IPR029063">
    <property type="entry name" value="SAM-dependent_MTases_sf"/>
</dbReference>
<dbReference type="PANTHER" id="PTHR43861">
    <property type="entry name" value="TRANS-ACONITATE 2-METHYLTRANSFERASE-RELATED"/>
    <property type="match status" value="1"/>
</dbReference>
<dbReference type="SUPFAM" id="SSF53335">
    <property type="entry name" value="S-adenosyl-L-methionine-dependent methyltransferases"/>
    <property type="match status" value="1"/>
</dbReference>
<accession>A0A841IX90</accession>
<sequence length="257" mass="27346">MAAAPNRSSQWDASDYGRNGAFVPALGLPVVELLAPRPGEAILDLGCGDGTLTQALVDAGARVTAVDASPAMVAAAKARGIDAEQADGEQLAFDGLFDAVFSNAALHWMLDGPAVARGVFRALKPGGRFVGEMGGAGNVQQLRGALNAELEAWGYALPKHDLQWYPTIKDFSAVYAALGFVAIDARLIDRPTPLPAGPEGWFRTFRSGLMDVLAVPTENRESIFTAAATRVPTAMQGEDGMWRADYVRLRFAMRKPD</sequence>
<dbReference type="Gene3D" id="3.40.50.150">
    <property type="entry name" value="Vaccinia Virus protein VP39"/>
    <property type="match status" value="1"/>
</dbReference>
<dbReference type="Proteomes" id="UP000552700">
    <property type="component" value="Unassembled WGS sequence"/>
</dbReference>
<protein>
    <submittedName>
        <fullName evidence="2">SAM-dependent methyltransferase</fullName>
    </submittedName>
</protein>
<comment type="caution">
    <text evidence="2">The sequence shown here is derived from an EMBL/GenBank/DDBJ whole genome shotgun (WGS) entry which is preliminary data.</text>
</comment>
<dbReference type="EMBL" id="JACIJP010000001">
    <property type="protein sequence ID" value="MBB6123569.1"/>
    <property type="molecule type" value="Genomic_DNA"/>
</dbReference>
<keyword evidence="3" id="KW-1185">Reference proteome</keyword>
<dbReference type="GO" id="GO:0008757">
    <property type="term" value="F:S-adenosylmethionine-dependent methyltransferase activity"/>
    <property type="evidence" value="ECO:0007669"/>
    <property type="project" value="InterPro"/>
</dbReference>
<dbReference type="CDD" id="cd02440">
    <property type="entry name" value="AdoMet_MTases"/>
    <property type="match status" value="1"/>
</dbReference>
<dbReference type="Pfam" id="PF08241">
    <property type="entry name" value="Methyltransf_11"/>
    <property type="match status" value="1"/>
</dbReference>
<organism evidence="2 3">
    <name type="scientific">Sphingobium subterraneum</name>
    <dbReference type="NCBI Taxonomy" id="627688"/>
    <lineage>
        <taxon>Bacteria</taxon>
        <taxon>Pseudomonadati</taxon>
        <taxon>Pseudomonadota</taxon>
        <taxon>Alphaproteobacteria</taxon>
        <taxon>Sphingomonadales</taxon>
        <taxon>Sphingomonadaceae</taxon>
        <taxon>Sphingobium</taxon>
    </lineage>
</organism>
<dbReference type="PANTHER" id="PTHR43861:SF1">
    <property type="entry name" value="TRANS-ACONITATE 2-METHYLTRANSFERASE"/>
    <property type="match status" value="1"/>
</dbReference>
<keyword evidence="2" id="KW-0489">Methyltransferase</keyword>
<dbReference type="AlphaFoldDB" id="A0A841IX90"/>
<reference evidence="2 3" key="1">
    <citation type="submission" date="2020-08" db="EMBL/GenBank/DDBJ databases">
        <title>Genomic Encyclopedia of Type Strains, Phase IV (KMG-IV): sequencing the most valuable type-strain genomes for metagenomic binning, comparative biology and taxonomic classification.</title>
        <authorList>
            <person name="Goeker M."/>
        </authorList>
    </citation>
    <scope>NUCLEOTIDE SEQUENCE [LARGE SCALE GENOMIC DNA]</scope>
    <source>
        <strain evidence="2 3">DSM 102255</strain>
    </source>
</reference>
<evidence type="ECO:0000259" key="1">
    <source>
        <dbReference type="Pfam" id="PF08241"/>
    </source>
</evidence>
<keyword evidence="2" id="KW-0808">Transferase</keyword>
<evidence type="ECO:0000313" key="3">
    <source>
        <dbReference type="Proteomes" id="UP000552700"/>
    </source>
</evidence>
<evidence type="ECO:0000313" key="2">
    <source>
        <dbReference type="EMBL" id="MBB6123569.1"/>
    </source>
</evidence>